<dbReference type="InterPro" id="IPR053822">
    <property type="entry name" value="SDE2-like_dom"/>
</dbReference>
<evidence type="ECO:0000256" key="6">
    <source>
        <dbReference type="ARBA" id="ARBA00023187"/>
    </source>
</evidence>
<keyword evidence="7" id="KW-0539">Nucleus</keyword>
<gene>
    <name evidence="13 14 15" type="primary">LOC108674196</name>
</gene>
<evidence type="ECO:0000256" key="1">
    <source>
        <dbReference type="ARBA" id="ARBA00004123"/>
    </source>
</evidence>
<name>A0A8B7NV47_HYAAZ</name>
<dbReference type="KEGG" id="hazt:108674196"/>
<keyword evidence="12" id="KW-1185">Reference proteome</keyword>
<dbReference type="GO" id="GO:0006397">
    <property type="term" value="P:mRNA processing"/>
    <property type="evidence" value="ECO:0007669"/>
    <property type="project" value="UniProtKB-KW"/>
</dbReference>
<comment type="similarity">
    <text evidence="3">Belongs to the SDE2 family.</text>
</comment>
<sequence length="240" mass="26766">MESSQLCVVSYLLGSRKTWMVPRVGSTMELMHQLQNLEGCPTSSMSVQCAGHVLQPHDVLPTVDSTITVMLTLPGGKGGFGSMLRAIGAQIEKTTNKEACRDLSGRRLRDINQEKKLKEALQKRAEKERERIANRKKKFEALKETPKHIFSDSTFHQEQEEITSALFQSVEKGLQVAAKESSPCSSSISPQSSSAGSDDNETKDSQKITQKRKLSKEENIQKLKKGRFYDDLDESSDESD</sequence>
<evidence type="ECO:0000256" key="8">
    <source>
        <dbReference type="ARBA" id="ARBA00023306"/>
    </source>
</evidence>
<accession>A0A8B7NV47</accession>
<evidence type="ECO:0000256" key="5">
    <source>
        <dbReference type="ARBA" id="ARBA00022664"/>
    </source>
</evidence>
<dbReference type="RefSeq" id="XP_018017605.1">
    <property type="nucleotide sequence ID" value="XM_018162116.2"/>
</dbReference>
<evidence type="ECO:0000313" key="14">
    <source>
        <dbReference type="RefSeq" id="XP_018017607.1"/>
    </source>
</evidence>
<feature type="coiled-coil region" evidence="9">
    <location>
        <begin position="108"/>
        <end position="145"/>
    </location>
</feature>
<dbReference type="RefSeq" id="XP_018017607.1">
    <property type="nucleotide sequence ID" value="XM_018162118.2"/>
</dbReference>
<dbReference type="Pfam" id="PF22782">
    <property type="entry name" value="SDE2"/>
    <property type="match status" value="1"/>
</dbReference>
<evidence type="ECO:0000313" key="12">
    <source>
        <dbReference type="Proteomes" id="UP000694843"/>
    </source>
</evidence>
<evidence type="ECO:0000313" key="13">
    <source>
        <dbReference type="RefSeq" id="XP_018017605.1"/>
    </source>
</evidence>
<evidence type="ECO:0000256" key="7">
    <source>
        <dbReference type="ARBA" id="ARBA00023242"/>
    </source>
</evidence>
<feature type="domain" description="SDE2-like" evidence="11">
    <location>
        <begin position="75"/>
        <end position="171"/>
    </location>
</feature>
<keyword evidence="6" id="KW-0508">mRNA splicing</keyword>
<reference evidence="13 14" key="1">
    <citation type="submission" date="2025-04" db="UniProtKB">
        <authorList>
            <consortium name="RefSeq"/>
        </authorList>
    </citation>
    <scope>IDENTIFICATION</scope>
    <source>
        <tissue evidence="13 14">Whole organism</tissue>
    </source>
</reference>
<dbReference type="Proteomes" id="UP000694843">
    <property type="component" value="Unplaced"/>
</dbReference>
<dbReference type="RefSeq" id="XP_047741345.1">
    <property type="nucleotide sequence ID" value="XM_047885389.1"/>
</dbReference>
<dbReference type="PANTHER" id="PTHR12786:SF1">
    <property type="entry name" value="SPLICING REGULATOR SDE2"/>
    <property type="match status" value="1"/>
</dbReference>
<dbReference type="GO" id="GO:0008380">
    <property type="term" value="P:RNA splicing"/>
    <property type="evidence" value="ECO:0007669"/>
    <property type="project" value="UniProtKB-KW"/>
</dbReference>
<keyword evidence="8" id="KW-0131">Cell cycle</keyword>
<keyword evidence="4" id="KW-0963">Cytoplasm</keyword>
<evidence type="ECO:0000256" key="9">
    <source>
        <dbReference type="SAM" id="Coils"/>
    </source>
</evidence>
<keyword evidence="9" id="KW-0175">Coiled coil</keyword>
<protein>
    <submittedName>
        <fullName evidence="13 14">Replication stress response regulator SDE2</fullName>
    </submittedName>
</protein>
<proteinExistence type="inferred from homology"/>
<dbReference type="GO" id="GO:0005634">
    <property type="term" value="C:nucleus"/>
    <property type="evidence" value="ECO:0007669"/>
    <property type="project" value="UniProtKB-SubCell"/>
</dbReference>
<keyword evidence="5" id="KW-0507">mRNA processing</keyword>
<organism evidence="12 14">
    <name type="scientific">Hyalella azteca</name>
    <name type="common">Amphipod</name>
    <dbReference type="NCBI Taxonomy" id="294128"/>
    <lineage>
        <taxon>Eukaryota</taxon>
        <taxon>Metazoa</taxon>
        <taxon>Ecdysozoa</taxon>
        <taxon>Arthropoda</taxon>
        <taxon>Crustacea</taxon>
        <taxon>Multicrustacea</taxon>
        <taxon>Malacostraca</taxon>
        <taxon>Eumalacostraca</taxon>
        <taxon>Peracarida</taxon>
        <taxon>Amphipoda</taxon>
        <taxon>Senticaudata</taxon>
        <taxon>Talitrida</taxon>
        <taxon>Talitroidea</taxon>
        <taxon>Hyalellidae</taxon>
        <taxon>Hyalella</taxon>
    </lineage>
</organism>
<dbReference type="InterPro" id="IPR051421">
    <property type="entry name" value="RNA_Proc_DNA_Dmg_Regulator"/>
</dbReference>
<feature type="compositionally biased region" description="Low complexity" evidence="10">
    <location>
        <begin position="181"/>
        <end position="197"/>
    </location>
</feature>
<feature type="region of interest" description="Disordered" evidence="10">
    <location>
        <begin position="178"/>
        <end position="220"/>
    </location>
</feature>
<evidence type="ECO:0000313" key="15">
    <source>
        <dbReference type="RefSeq" id="XP_047741345.1"/>
    </source>
</evidence>
<dbReference type="AlphaFoldDB" id="A0A8B7NV47"/>
<dbReference type="OrthoDB" id="547031at2759"/>
<dbReference type="GO" id="GO:0005737">
    <property type="term" value="C:cytoplasm"/>
    <property type="evidence" value="ECO:0007669"/>
    <property type="project" value="UniProtKB-SubCell"/>
</dbReference>
<evidence type="ECO:0000256" key="2">
    <source>
        <dbReference type="ARBA" id="ARBA00004496"/>
    </source>
</evidence>
<evidence type="ECO:0000256" key="10">
    <source>
        <dbReference type="SAM" id="MobiDB-lite"/>
    </source>
</evidence>
<dbReference type="PANTHER" id="PTHR12786">
    <property type="entry name" value="SPLICING FACTOR SF3A-RELATED"/>
    <property type="match status" value="1"/>
</dbReference>
<dbReference type="GeneID" id="108674196"/>
<evidence type="ECO:0000259" key="11">
    <source>
        <dbReference type="Pfam" id="PF22782"/>
    </source>
</evidence>
<evidence type="ECO:0000256" key="3">
    <source>
        <dbReference type="ARBA" id="ARBA00008726"/>
    </source>
</evidence>
<comment type="subcellular location">
    <subcellularLocation>
        <location evidence="2">Cytoplasm</location>
    </subcellularLocation>
    <subcellularLocation>
        <location evidence="1">Nucleus</location>
    </subcellularLocation>
</comment>
<evidence type="ECO:0000256" key="4">
    <source>
        <dbReference type="ARBA" id="ARBA00022490"/>
    </source>
</evidence>